<dbReference type="Pfam" id="PF07714">
    <property type="entry name" value="PK_Tyr_Ser-Thr"/>
    <property type="match status" value="1"/>
</dbReference>
<evidence type="ECO:0000256" key="10">
    <source>
        <dbReference type="SAM" id="MobiDB-lite"/>
    </source>
</evidence>
<evidence type="ECO:0000256" key="5">
    <source>
        <dbReference type="ARBA" id="ARBA00023137"/>
    </source>
</evidence>
<evidence type="ECO:0000313" key="13">
    <source>
        <dbReference type="EMBL" id="CAH3115947.1"/>
    </source>
</evidence>
<comment type="similarity">
    <text evidence="9">Belongs to the protein kinase superfamily. Tyr protein kinase family.</text>
</comment>
<feature type="compositionally biased region" description="Pro residues" evidence="10">
    <location>
        <begin position="342"/>
        <end position="353"/>
    </location>
</feature>
<dbReference type="InterPro" id="IPR050198">
    <property type="entry name" value="Non-receptor_tyrosine_kinases"/>
</dbReference>
<keyword evidence="5 9" id="KW-0829">Tyrosine-protein kinase</keyword>
<evidence type="ECO:0000256" key="8">
    <source>
        <dbReference type="PROSITE-ProRule" id="PRU10141"/>
    </source>
</evidence>
<dbReference type="Gene3D" id="1.10.510.10">
    <property type="entry name" value="Transferase(Phosphotransferase) domain 1"/>
    <property type="match status" value="1"/>
</dbReference>
<evidence type="ECO:0000256" key="6">
    <source>
        <dbReference type="ARBA" id="ARBA00051245"/>
    </source>
</evidence>
<dbReference type="Gene3D" id="3.30.200.20">
    <property type="entry name" value="Phosphorylase Kinase, domain 1"/>
    <property type="match status" value="1"/>
</dbReference>
<keyword evidence="4 8" id="KW-0067">ATP-binding</keyword>
<dbReference type="InterPro" id="IPR008266">
    <property type="entry name" value="Tyr_kinase_AS"/>
</dbReference>
<dbReference type="InterPro" id="IPR000719">
    <property type="entry name" value="Prot_kinase_dom"/>
</dbReference>
<evidence type="ECO:0000313" key="14">
    <source>
        <dbReference type="Proteomes" id="UP001159428"/>
    </source>
</evidence>
<dbReference type="InterPro" id="IPR011009">
    <property type="entry name" value="Kinase-like_dom_sf"/>
</dbReference>
<dbReference type="PANTHER" id="PTHR24418">
    <property type="entry name" value="TYROSINE-PROTEIN KINASE"/>
    <property type="match status" value="1"/>
</dbReference>
<feature type="domain" description="SH2" evidence="11">
    <location>
        <begin position="9"/>
        <end position="101"/>
    </location>
</feature>
<dbReference type="InterPro" id="IPR036860">
    <property type="entry name" value="SH2_dom_sf"/>
</dbReference>
<dbReference type="Pfam" id="PF00017">
    <property type="entry name" value="SH2"/>
    <property type="match status" value="2"/>
</dbReference>
<dbReference type="PROSITE" id="PS00109">
    <property type="entry name" value="PROTEIN_KINASE_TYR"/>
    <property type="match status" value="1"/>
</dbReference>
<dbReference type="GO" id="GO:0004715">
    <property type="term" value="F:non-membrane spanning protein tyrosine kinase activity"/>
    <property type="evidence" value="ECO:0007669"/>
    <property type="project" value="UniProtKB-EC"/>
</dbReference>
<evidence type="ECO:0000259" key="11">
    <source>
        <dbReference type="PROSITE" id="PS50001"/>
    </source>
</evidence>
<feature type="compositionally biased region" description="Polar residues" evidence="10">
    <location>
        <begin position="283"/>
        <end position="295"/>
    </location>
</feature>
<dbReference type="GO" id="GO:0005524">
    <property type="term" value="F:ATP binding"/>
    <property type="evidence" value="ECO:0007669"/>
    <property type="project" value="UniProtKB-UniRule"/>
</dbReference>
<accession>A0AAU9WHZ6</accession>
<feature type="binding site" evidence="8">
    <location>
        <position position="458"/>
    </location>
    <ligand>
        <name>ATP</name>
        <dbReference type="ChEBI" id="CHEBI:30616"/>
    </ligand>
</feature>
<evidence type="ECO:0000256" key="3">
    <source>
        <dbReference type="ARBA" id="ARBA00022777"/>
    </source>
</evidence>
<dbReference type="SMART" id="SM00252">
    <property type="entry name" value="SH2"/>
    <property type="match status" value="2"/>
</dbReference>
<dbReference type="PROSITE" id="PS50001">
    <property type="entry name" value="SH2"/>
    <property type="match status" value="2"/>
</dbReference>
<dbReference type="EC" id="2.7.10.2" evidence="9"/>
<dbReference type="InterPro" id="IPR017441">
    <property type="entry name" value="Protein_kinase_ATP_BS"/>
</dbReference>
<feature type="domain" description="Protein kinase" evidence="12">
    <location>
        <begin position="425"/>
        <end position="685"/>
    </location>
</feature>
<dbReference type="PROSITE" id="PS50011">
    <property type="entry name" value="PROTEIN_KINASE_DOM"/>
    <property type="match status" value="1"/>
</dbReference>
<evidence type="ECO:0000259" key="12">
    <source>
        <dbReference type="PROSITE" id="PS50011"/>
    </source>
</evidence>
<dbReference type="SUPFAM" id="SSF56112">
    <property type="entry name" value="Protein kinase-like (PK-like)"/>
    <property type="match status" value="1"/>
</dbReference>
<dbReference type="EMBL" id="CALNXJ010000015">
    <property type="protein sequence ID" value="CAH3115947.1"/>
    <property type="molecule type" value="Genomic_DNA"/>
</dbReference>
<dbReference type="InterPro" id="IPR020635">
    <property type="entry name" value="Tyr_kinase_cat_dom"/>
</dbReference>
<feature type="compositionally biased region" description="Low complexity" evidence="10">
    <location>
        <begin position="375"/>
        <end position="387"/>
    </location>
</feature>
<sequence length="699" mass="78493">MADPLFQHWFHGRITRIEAEEILARNGKKDGLYLLRESTASAGSYALSMCHNNKIIHYHIQRHSDGTVAIEDGKKFPGPVELIHHHRTCLDGLLARLTEPCNRLPGVPPKTYSGANQEHIKDAAIAAMASMGIQDGDETTATLMRAKLESAIGSVLHKNQIWFHGVISREEAERRLATLGCQNGMFLIRERDPGYVLGLCYEGSVVHYLFDIDQQERLSIKSGPKFDNLMLAVDHYSQREDGLLCKLSEPCSMELFETGRRISMGARPPSVSDQEPRIVTGNRPPSRSFNDSSPFAGNPFLQGRTTNVPDLLHGVPRSPPRNPPPPLPSVPPPESNRNSGPPRLPPRPSPALPVSPRGRGAQPPPSPFFKERKLPASPTPSAAAAGASGGAAFEAIYDSIKMKKSSFYFNQFKDMQAKKLKSENLRLERELGHGNFGSVLKGEYTKANGEKIPVAVKKLKSEEMNNPRSEIIHEAEVMMKLDHQNIVRIIGICKDTTVMLVMELAPEGPLHKYLKKHKSLPMFKIFIIMLQVAEGMQYLENMQFVHRDLAARNILVVNEDFVKISDFGMSRAMGAGSDYYKAGKPGKWPLKWYAPECIYYRKFSSKSDVWSYGVTLWEATSYGKKPYEGLNGQVILEKIEAGYRLQCPENVPPNVYEVMRSCWEYREERRPTFQSLAQQLADALMELKNTEEYQTQYLV</sequence>
<dbReference type="InterPro" id="IPR001245">
    <property type="entry name" value="Ser-Thr/Tyr_kinase_cat_dom"/>
</dbReference>
<keyword evidence="7" id="KW-0727">SH2 domain</keyword>
<name>A0AAU9WHZ6_9CNID</name>
<feature type="compositionally biased region" description="Pro residues" evidence="10">
    <location>
        <begin position="317"/>
        <end position="334"/>
    </location>
</feature>
<dbReference type="Proteomes" id="UP001159428">
    <property type="component" value="Unassembled WGS sequence"/>
</dbReference>
<comment type="catalytic activity">
    <reaction evidence="6 9">
        <text>L-tyrosyl-[protein] + ATP = O-phospho-L-tyrosyl-[protein] + ADP + H(+)</text>
        <dbReference type="Rhea" id="RHEA:10596"/>
        <dbReference type="Rhea" id="RHEA-COMP:10136"/>
        <dbReference type="Rhea" id="RHEA-COMP:20101"/>
        <dbReference type="ChEBI" id="CHEBI:15378"/>
        <dbReference type="ChEBI" id="CHEBI:30616"/>
        <dbReference type="ChEBI" id="CHEBI:46858"/>
        <dbReference type="ChEBI" id="CHEBI:61978"/>
        <dbReference type="ChEBI" id="CHEBI:456216"/>
        <dbReference type="EC" id="2.7.10.2"/>
    </reaction>
</comment>
<evidence type="ECO:0000256" key="1">
    <source>
        <dbReference type="ARBA" id="ARBA00022679"/>
    </source>
</evidence>
<dbReference type="FunFam" id="1.10.510.10:FF:000521">
    <property type="entry name" value="Tyrosine-protein kinase pr2"/>
    <property type="match status" value="1"/>
</dbReference>
<evidence type="ECO:0000256" key="4">
    <source>
        <dbReference type="ARBA" id="ARBA00022840"/>
    </source>
</evidence>
<feature type="region of interest" description="Disordered" evidence="10">
    <location>
        <begin position="262"/>
        <end position="387"/>
    </location>
</feature>
<evidence type="ECO:0000256" key="7">
    <source>
        <dbReference type="PROSITE-ProRule" id="PRU00191"/>
    </source>
</evidence>
<feature type="domain" description="SH2" evidence="11">
    <location>
        <begin position="162"/>
        <end position="251"/>
    </location>
</feature>
<dbReference type="PRINTS" id="PR00401">
    <property type="entry name" value="SH2DOMAIN"/>
</dbReference>
<dbReference type="PROSITE" id="PS00107">
    <property type="entry name" value="PROTEIN_KINASE_ATP"/>
    <property type="match status" value="1"/>
</dbReference>
<proteinExistence type="inferred from homology"/>
<keyword evidence="3 9" id="KW-0418">Kinase</keyword>
<organism evidence="13 14">
    <name type="scientific">Pocillopora meandrina</name>
    <dbReference type="NCBI Taxonomy" id="46732"/>
    <lineage>
        <taxon>Eukaryota</taxon>
        <taxon>Metazoa</taxon>
        <taxon>Cnidaria</taxon>
        <taxon>Anthozoa</taxon>
        <taxon>Hexacorallia</taxon>
        <taxon>Scleractinia</taxon>
        <taxon>Astrocoeniina</taxon>
        <taxon>Pocilloporidae</taxon>
        <taxon>Pocillopora</taxon>
    </lineage>
</organism>
<evidence type="ECO:0000256" key="2">
    <source>
        <dbReference type="ARBA" id="ARBA00022741"/>
    </source>
</evidence>
<keyword evidence="14" id="KW-1185">Reference proteome</keyword>
<dbReference type="PRINTS" id="PR00109">
    <property type="entry name" value="TYRKINASE"/>
</dbReference>
<protein>
    <recommendedName>
        <fullName evidence="9">Tyrosine-protein kinase</fullName>
        <ecNumber evidence="9">2.7.10.2</ecNumber>
    </recommendedName>
</protein>
<dbReference type="InterPro" id="IPR000980">
    <property type="entry name" value="SH2"/>
</dbReference>
<keyword evidence="2 8" id="KW-0547">Nucleotide-binding</keyword>
<gene>
    <name evidence="13" type="ORF">PMEA_00006861</name>
</gene>
<evidence type="ECO:0000256" key="9">
    <source>
        <dbReference type="RuleBase" id="RU362096"/>
    </source>
</evidence>
<dbReference type="SUPFAM" id="SSF55550">
    <property type="entry name" value="SH2 domain"/>
    <property type="match status" value="2"/>
</dbReference>
<dbReference type="SMART" id="SM00219">
    <property type="entry name" value="TyrKc"/>
    <property type="match status" value="1"/>
</dbReference>
<keyword evidence="1 9" id="KW-0808">Transferase</keyword>
<comment type="caution">
    <text evidence="13">The sequence shown here is derived from an EMBL/GenBank/DDBJ whole genome shotgun (WGS) entry which is preliminary data.</text>
</comment>
<reference evidence="13 14" key="1">
    <citation type="submission" date="2022-05" db="EMBL/GenBank/DDBJ databases">
        <authorList>
            <consortium name="Genoscope - CEA"/>
            <person name="William W."/>
        </authorList>
    </citation>
    <scope>NUCLEOTIDE SEQUENCE [LARGE SCALE GENOMIC DNA]</scope>
</reference>
<dbReference type="AlphaFoldDB" id="A0AAU9WHZ6"/>
<dbReference type="Gene3D" id="3.30.505.10">
    <property type="entry name" value="SH2 domain"/>
    <property type="match status" value="2"/>
</dbReference>